<keyword evidence="10" id="KW-0479">Metal-binding</keyword>
<keyword evidence="14" id="KW-0067">ATP-binding</keyword>
<protein>
    <recommendedName>
        <fullName evidence="5">Serine/threonine-protein kinase RIO1</fullName>
        <ecNumber evidence="4">2.7.11.1</ecNumber>
    </recommendedName>
    <alternativeName>
        <fullName evidence="18">Serine/threonine-protein kinase rio1</fullName>
    </alternativeName>
</protein>
<dbReference type="InterPro" id="IPR011009">
    <property type="entry name" value="Kinase-like_dom_sf"/>
</dbReference>
<comment type="subcellular location">
    <subcellularLocation>
        <location evidence="2">Cytoplasm</location>
    </subcellularLocation>
</comment>
<dbReference type="FunFam" id="3.30.200.20:FF:000148">
    <property type="entry name" value="Serine/threonine-protein kinase RIO1"/>
    <property type="match status" value="1"/>
</dbReference>
<keyword evidence="12 22" id="KW-0418">Kinase</keyword>
<organism evidence="22 23">
    <name type="scientific">Rhodotorula diobovata</name>
    <dbReference type="NCBI Taxonomy" id="5288"/>
    <lineage>
        <taxon>Eukaryota</taxon>
        <taxon>Fungi</taxon>
        <taxon>Dikarya</taxon>
        <taxon>Basidiomycota</taxon>
        <taxon>Pucciniomycotina</taxon>
        <taxon>Microbotryomycetes</taxon>
        <taxon>Sporidiobolales</taxon>
        <taxon>Sporidiobolaceae</taxon>
        <taxon>Rhodotorula</taxon>
    </lineage>
</organism>
<evidence type="ECO:0000256" key="16">
    <source>
        <dbReference type="ARBA" id="ARBA00047899"/>
    </source>
</evidence>
<dbReference type="Pfam" id="PF01163">
    <property type="entry name" value="RIO1"/>
    <property type="match status" value="1"/>
</dbReference>
<comment type="catalytic activity">
    <reaction evidence="16">
        <text>L-threonyl-[protein] + ATP = O-phospho-L-threonyl-[protein] + ADP + H(+)</text>
        <dbReference type="Rhea" id="RHEA:46608"/>
        <dbReference type="Rhea" id="RHEA-COMP:11060"/>
        <dbReference type="Rhea" id="RHEA-COMP:11605"/>
        <dbReference type="ChEBI" id="CHEBI:15378"/>
        <dbReference type="ChEBI" id="CHEBI:30013"/>
        <dbReference type="ChEBI" id="CHEBI:30616"/>
        <dbReference type="ChEBI" id="CHEBI:61977"/>
        <dbReference type="ChEBI" id="CHEBI:456216"/>
        <dbReference type="EC" id="2.7.11.1"/>
    </reaction>
</comment>
<dbReference type="CDD" id="cd05147">
    <property type="entry name" value="RIO1_euk"/>
    <property type="match status" value="1"/>
</dbReference>
<sequence>MAALRTRRPFTAPSEDPTLDDSTPAEVLDRSEQTAVVDDLVQLAQRARREYALAGLALTALVLLLLAVLPPPRTVAPPFLARLVALCLVASLARQAYSFRTSASLTPLDALPALPSALVSLLVLRAPGNAQVRLLWGVGPVGAHVLALLLHWEGWRGFEDADEDAIAAPLAAGHAPVAVVDFRTPRAGATFVDDESLPDEDEEEDEDEDDFDEDDEDWDADAGLDEGLLAVMDQDWADAAGDFTKRYNRMKQQVLVSHGQGGPGGAKGEGSSGGASAGVRAGAGSARAGAVLPATNRARRVPTAAAKAAAAAAAARPGDKEAVHLDKVTDQLAHYSRFASRIDLDPLWQAPTSGTATRKGGSEKVLVKDKSDRATNEQVLDPRTRLILFKMLGRGLIERIDGCVSTGKEANVYHAVSPEGQHIALKIYKTSILVFKDRDRYVTGEFRFKGGYARSNPRKMVRLWAEKELRNLRRMKTAGLLVPEAVEVRENVLVMDFLGQGGADEWQASPRLKDAQIPPEQNRALYIEILVILRAIFFRCRLVHADFSEYNILYHQGHLWVIDVSQSIEHEHPAAFDFLRSDIKNADDFFAKRGVDTLGLTRTFTFVTRDTWVTGRDETDADAAEEVERLLGLAAEDAQREEREQKLAQERGEEDAQRPSASDEAVFAQAYIPRTLDQVYDAERDVERVLRGEGGGLIYADITGVASIHKKGGDKGDKKEGDGDKADGEVRAGPAGENDEEGREEDGGSDDESDGSEDGSDEEGSEDEEGQERRPRGKKHEDKEDKKKRKQETKEKAREKRATKMKKSEKARRMKKSSGKR</sequence>
<evidence type="ECO:0000256" key="9">
    <source>
        <dbReference type="ARBA" id="ARBA00022679"/>
    </source>
</evidence>
<evidence type="ECO:0000313" key="22">
    <source>
        <dbReference type="EMBL" id="TNY22466.1"/>
    </source>
</evidence>
<keyword evidence="11" id="KW-0547">Nucleotide-binding</keyword>
<dbReference type="InterPro" id="IPR000687">
    <property type="entry name" value="RIO_kinase"/>
</dbReference>
<keyword evidence="20" id="KW-1133">Transmembrane helix</keyword>
<evidence type="ECO:0000256" key="15">
    <source>
        <dbReference type="ARBA" id="ARBA00022842"/>
    </source>
</evidence>
<dbReference type="InterPro" id="IPR051272">
    <property type="entry name" value="RIO-type_Ser/Thr_kinase"/>
</dbReference>
<feature type="region of interest" description="Disordered" evidence="19">
    <location>
        <begin position="258"/>
        <end position="280"/>
    </location>
</feature>
<evidence type="ECO:0000256" key="17">
    <source>
        <dbReference type="ARBA" id="ARBA00048679"/>
    </source>
</evidence>
<feature type="domain" description="RIO kinase" evidence="21">
    <location>
        <begin position="369"/>
        <end position="609"/>
    </location>
</feature>
<evidence type="ECO:0000256" key="11">
    <source>
        <dbReference type="ARBA" id="ARBA00022741"/>
    </source>
</evidence>
<evidence type="ECO:0000256" key="4">
    <source>
        <dbReference type="ARBA" id="ARBA00012513"/>
    </source>
</evidence>
<evidence type="ECO:0000256" key="3">
    <source>
        <dbReference type="ARBA" id="ARBA00009196"/>
    </source>
</evidence>
<feature type="compositionally biased region" description="Basic and acidic residues" evidence="19">
    <location>
        <begin position="711"/>
        <end position="730"/>
    </location>
</feature>
<reference evidence="22 23" key="1">
    <citation type="submission" date="2019-03" db="EMBL/GenBank/DDBJ databases">
        <title>Rhodosporidium diobovatum UCD-FST 08-225 genome sequencing, assembly, and annotation.</title>
        <authorList>
            <person name="Fakankun I.U."/>
            <person name="Fristensky B."/>
            <person name="Levin D.B."/>
        </authorList>
    </citation>
    <scope>NUCLEOTIDE SEQUENCE [LARGE SCALE GENOMIC DNA]</scope>
    <source>
        <strain evidence="22 23">UCD-FST 08-225</strain>
    </source>
</reference>
<keyword evidence="15" id="KW-0460">Magnesium</keyword>
<accession>A0A5C5G1L5</accession>
<dbReference type="InterPro" id="IPR018935">
    <property type="entry name" value="RIO_kinase_CS"/>
</dbReference>
<comment type="catalytic activity">
    <reaction evidence="17">
        <text>L-seryl-[protein] + ATP = O-phospho-L-seryl-[protein] + ADP + H(+)</text>
        <dbReference type="Rhea" id="RHEA:17989"/>
        <dbReference type="Rhea" id="RHEA-COMP:9863"/>
        <dbReference type="Rhea" id="RHEA-COMP:11604"/>
        <dbReference type="ChEBI" id="CHEBI:15378"/>
        <dbReference type="ChEBI" id="CHEBI:29999"/>
        <dbReference type="ChEBI" id="CHEBI:30616"/>
        <dbReference type="ChEBI" id="CHEBI:83421"/>
        <dbReference type="ChEBI" id="CHEBI:456216"/>
        <dbReference type="EC" id="2.7.11.1"/>
    </reaction>
</comment>
<dbReference type="OrthoDB" id="205248at2759"/>
<evidence type="ECO:0000256" key="19">
    <source>
        <dbReference type="SAM" id="MobiDB-lite"/>
    </source>
</evidence>
<feature type="compositionally biased region" description="Basic and acidic residues" evidence="19">
    <location>
        <begin position="771"/>
        <end position="785"/>
    </location>
</feature>
<evidence type="ECO:0000259" key="21">
    <source>
        <dbReference type="SMART" id="SM00090"/>
    </source>
</evidence>
<dbReference type="GO" id="GO:0005524">
    <property type="term" value="F:ATP binding"/>
    <property type="evidence" value="ECO:0007669"/>
    <property type="project" value="UniProtKB-KW"/>
</dbReference>
<comment type="cofactor">
    <cofactor evidence="1">
        <name>Mg(2+)</name>
        <dbReference type="ChEBI" id="CHEBI:18420"/>
    </cofactor>
</comment>
<feature type="compositionally biased region" description="Basic residues" evidence="19">
    <location>
        <begin position="809"/>
        <end position="821"/>
    </location>
</feature>
<dbReference type="EC" id="2.7.11.1" evidence="4"/>
<dbReference type="Gene3D" id="3.30.200.20">
    <property type="entry name" value="Phosphorylase Kinase, domain 1"/>
    <property type="match status" value="1"/>
</dbReference>
<feature type="region of interest" description="Disordered" evidence="19">
    <location>
        <begin position="708"/>
        <end position="821"/>
    </location>
</feature>
<keyword evidence="13" id="KW-0378">Hydrolase</keyword>
<keyword evidence="7" id="KW-0690">Ribosome biogenesis</keyword>
<dbReference type="GO" id="GO:0016787">
    <property type="term" value="F:hydrolase activity"/>
    <property type="evidence" value="ECO:0007669"/>
    <property type="project" value="UniProtKB-KW"/>
</dbReference>
<proteinExistence type="inferred from homology"/>
<feature type="region of interest" description="Disordered" evidence="19">
    <location>
        <begin position="190"/>
        <end position="220"/>
    </location>
</feature>
<gene>
    <name evidence="22" type="ORF">DMC30DRAFT_411033</name>
</gene>
<dbReference type="GO" id="GO:0005737">
    <property type="term" value="C:cytoplasm"/>
    <property type="evidence" value="ECO:0007669"/>
    <property type="project" value="UniProtKB-SubCell"/>
</dbReference>
<evidence type="ECO:0000256" key="18">
    <source>
        <dbReference type="ARBA" id="ARBA00068838"/>
    </source>
</evidence>
<comment type="caution">
    <text evidence="22">The sequence shown here is derived from an EMBL/GenBank/DDBJ whole genome shotgun (WGS) entry which is preliminary data.</text>
</comment>
<evidence type="ECO:0000256" key="1">
    <source>
        <dbReference type="ARBA" id="ARBA00001946"/>
    </source>
</evidence>
<evidence type="ECO:0000256" key="13">
    <source>
        <dbReference type="ARBA" id="ARBA00022801"/>
    </source>
</evidence>
<dbReference type="SUPFAM" id="SSF56112">
    <property type="entry name" value="Protein kinase-like (PK-like)"/>
    <property type="match status" value="1"/>
</dbReference>
<dbReference type="GO" id="GO:0004674">
    <property type="term" value="F:protein serine/threonine kinase activity"/>
    <property type="evidence" value="ECO:0007669"/>
    <property type="project" value="UniProtKB-KW"/>
</dbReference>
<evidence type="ECO:0000256" key="2">
    <source>
        <dbReference type="ARBA" id="ARBA00004496"/>
    </source>
</evidence>
<dbReference type="Gene3D" id="1.10.510.10">
    <property type="entry name" value="Transferase(Phosphotransferase) domain 1"/>
    <property type="match status" value="1"/>
</dbReference>
<evidence type="ECO:0000256" key="6">
    <source>
        <dbReference type="ARBA" id="ARBA00022490"/>
    </source>
</evidence>
<name>A0A5C5G1L5_9BASI</name>
<keyword evidence="23" id="KW-1185">Reference proteome</keyword>
<dbReference type="PROSITE" id="PS01245">
    <property type="entry name" value="RIO1"/>
    <property type="match status" value="1"/>
</dbReference>
<keyword evidence="20" id="KW-0812">Transmembrane</keyword>
<dbReference type="PANTHER" id="PTHR45723">
    <property type="entry name" value="SERINE/THREONINE-PROTEIN KINASE RIO1"/>
    <property type="match status" value="1"/>
</dbReference>
<feature type="region of interest" description="Disordered" evidence="19">
    <location>
        <begin position="635"/>
        <end position="663"/>
    </location>
</feature>
<evidence type="ECO:0000256" key="8">
    <source>
        <dbReference type="ARBA" id="ARBA00022527"/>
    </source>
</evidence>
<comment type="similarity">
    <text evidence="3">Belongs to the protein kinase superfamily. RIO-type Ser/Thr kinase family.</text>
</comment>
<keyword evidence="9" id="KW-0808">Transferase</keyword>
<feature type="region of interest" description="Disordered" evidence="19">
    <location>
        <begin position="1"/>
        <end position="28"/>
    </location>
</feature>
<dbReference type="EMBL" id="SOZI01000025">
    <property type="protein sequence ID" value="TNY22466.1"/>
    <property type="molecule type" value="Genomic_DNA"/>
</dbReference>
<feature type="compositionally biased region" description="Basic and acidic residues" evidence="19">
    <location>
        <begin position="792"/>
        <end position="808"/>
    </location>
</feature>
<evidence type="ECO:0000313" key="23">
    <source>
        <dbReference type="Proteomes" id="UP000311382"/>
    </source>
</evidence>
<evidence type="ECO:0000256" key="14">
    <source>
        <dbReference type="ARBA" id="ARBA00022840"/>
    </source>
</evidence>
<feature type="compositionally biased region" description="Acidic residues" evidence="19">
    <location>
        <begin position="737"/>
        <end position="770"/>
    </location>
</feature>
<keyword evidence="6" id="KW-0963">Cytoplasm</keyword>
<dbReference type="InterPro" id="IPR018934">
    <property type="entry name" value="RIO_dom"/>
</dbReference>
<evidence type="ECO:0000256" key="20">
    <source>
        <dbReference type="SAM" id="Phobius"/>
    </source>
</evidence>
<feature type="transmembrane region" description="Helical" evidence="20">
    <location>
        <begin position="51"/>
        <end position="69"/>
    </location>
</feature>
<feature type="compositionally biased region" description="Acidic residues" evidence="19">
    <location>
        <begin position="192"/>
        <end position="220"/>
    </location>
</feature>
<dbReference type="Proteomes" id="UP000311382">
    <property type="component" value="Unassembled WGS sequence"/>
</dbReference>
<evidence type="ECO:0000256" key="12">
    <source>
        <dbReference type="ARBA" id="ARBA00022777"/>
    </source>
</evidence>
<keyword evidence="20" id="KW-0472">Membrane</keyword>
<dbReference type="GO" id="GO:0042254">
    <property type="term" value="P:ribosome biogenesis"/>
    <property type="evidence" value="ECO:0007669"/>
    <property type="project" value="UniProtKB-KW"/>
</dbReference>
<dbReference type="SMART" id="SM00090">
    <property type="entry name" value="RIO"/>
    <property type="match status" value="1"/>
</dbReference>
<feature type="compositionally biased region" description="Gly residues" evidence="19">
    <location>
        <begin position="259"/>
        <end position="276"/>
    </location>
</feature>
<dbReference type="STRING" id="5288.A0A5C5G1L5"/>
<dbReference type="AlphaFoldDB" id="A0A5C5G1L5"/>
<evidence type="ECO:0000256" key="5">
    <source>
        <dbReference type="ARBA" id="ARBA00016038"/>
    </source>
</evidence>
<dbReference type="GO" id="GO:0046872">
    <property type="term" value="F:metal ion binding"/>
    <property type="evidence" value="ECO:0007669"/>
    <property type="project" value="UniProtKB-KW"/>
</dbReference>
<keyword evidence="8" id="KW-0723">Serine/threonine-protein kinase</keyword>
<evidence type="ECO:0000256" key="10">
    <source>
        <dbReference type="ARBA" id="ARBA00022723"/>
    </source>
</evidence>
<evidence type="ECO:0000256" key="7">
    <source>
        <dbReference type="ARBA" id="ARBA00022517"/>
    </source>
</evidence>
<feature type="compositionally biased region" description="Basic and acidic residues" evidence="19">
    <location>
        <begin position="637"/>
        <end position="657"/>
    </location>
</feature>